<sequence length="96" mass="10986">MKNNTCETCGVAVRRVPKGEGRGMVVLEPGVVRRDRVGRRRARVLDAGKAFLPDHMAERLDLRQTPAQRHVGGMRRRPTNEVDEYEWHLEHQCGGR</sequence>
<keyword evidence="2" id="KW-1185">Reference proteome</keyword>
<evidence type="ECO:0000313" key="2">
    <source>
        <dbReference type="Proteomes" id="UP000265581"/>
    </source>
</evidence>
<dbReference type="RefSeq" id="WP_119703780.1">
    <property type="nucleotide sequence ID" value="NZ_JBHSOI010000001.1"/>
</dbReference>
<reference evidence="1 2" key="1">
    <citation type="submission" date="2018-08" db="EMBL/GenBank/DDBJ databases">
        <title>Aeromicrobium sp. M2KJ-4, whole genome shotgun sequence.</title>
        <authorList>
            <person name="Tuo L."/>
        </authorList>
    </citation>
    <scope>NUCLEOTIDE SEQUENCE [LARGE SCALE GENOMIC DNA]</scope>
    <source>
        <strain evidence="1 2">M2KJ-4</strain>
    </source>
</reference>
<proteinExistence type="predicted"/>
<comment type="caution">
    <text evidence="1">The sequence shown here is derived from an EMBL/GenBank/DDBJ whole genome shotgun (WGS) entry which is preliminary data.</text>
</comment>
<protein>
    <submittedName>
        <fullName evidence="1">Uncharacterized protein</fullName>
    </submittedName>
</protein>
<dbReference type="AlphaFoldDB" id="A0A371PE31"/>
<dbReference type="Proteomes" id="UP000265581">
    <property type="component" value="Unassembled WGS sequence"/>
</dbReference>
<name>A0A371PE31_9ACTN</name>
<organism evidence="1 2">
    <name type="scientific">Aeromicrobium endophyticum</name>
    <dbReference type="NCBI Taxonomy" id="2292704"/>
    <lineage>
        <taxon>Bacteria</taxon>
        <taxon>Bacillati</taxon>
        <taxon>Actinomycetota</taxon>
        <taxon>Actinomycetes</taxon>
        <taxon>Propionibacteriales</taxon>
        <taxon>Nocardioidaceae</taxon>
        <taxon>Aeromicrobium</taxon>
    </lineage>
</organism>
<evidence type="ECO:0000313" key="1">
    <source>
        <dbReference type="EMBL" id="REK73670.1"/>
    </source>
</evidence>
<dbReference type="EMBL" id="QUBR01000001">
    <property type="protein sequence ID" value="REK73670.1"/>
    <property type="molecule type" value="Genomic_DNA"/>
</dbReference>
<gene>
    <name evidence="1" type="ORF">DX116_09100</name>
</gene>
<accession>A0A371PE31</accession>